<comment type="similarity">
    <text evidence="1">Belongs to the CinA family.</text>
</comment>
<dbReference type="AlphaFoldDB" id="A0A380NMW7"/>
<protein>
    <recommendedName>
        <fullName evidence="1">Putative competence-damage inducible protein</fullName>
    </recommendedName>
</protein>
<dbReference type="NCBIfam" id="TIGR00177">
    <property type="entry name" value="molyb_syn"/>
    <property type="match status" value="1"/>
</dbReference>
<keyword evidence="4" id="KW-1185">Reference proteome</keyword>
<name>A0A380NMW7_9FIRM</name>
<organism evidence="3 4">
    <name type="scientific">Veillonella criceti</name>
    <dbReference type="NCBI Taxonomy" id="103891"/>
    <lineage>
        <taxon>Bacteria</taxon>
        <taxon>Bacillati</taxon>
        <taxon>Bacillota</taxon>
        <taxon>Negativicutes</taxon>
        <taxon>Veillonellales</taxon>
        <taxon>Veillonellaceae</taxon>
        <taxon>Veillonella</taxon>
    </lineage>
</organism>
<dbReference type="Gene3D" id="3.90.950.20">
    <property type="entry name" value="CinA-like"/>
    <property type="match status" value="1"/>
</dbReference>
<dbReference type="HAMAP" id="MF_00226_B">
    <property type="entry name" value="CinA_B"/>
    <property type="match status" value="1"/>
</dbReference>
<dbReference type="InterPro" id="IPR001453">
    <property type="entry name" value="MoaB/Mog_dom"/>
</dbReference>
<dbReference type="SUPFAM" id="SSF53218">
    <property type="entry name" value="Molybdenum cofactor biosynthesis proteins"/>
    <property type="match status" value="1"/>
</dbReference>
<evidence type="ECO:0000256" key="1">
    <source>
        <dbReference type="HAMAP-Rule" id="MF_00226"/>
    </source>
</evidence>
<dbReference type="CDD" id="cd00885">
    <property type="entry name" value="cinA"/>
    <property type="match status" value="1"/>
</dbReference>
<evidence type="ECO:0000313" key="4">
    <source>
        <dbReference type="Proteomes" id="UP000255367"/>
    </source>
</evidence>
<dbReference type="PANTHER" id="PTHR13939:SF0">
    <property type="entry name" value="NMN AMIDOHYDROLASE-LIKE PROTEIN YFAY"/>
    <property type="match status" value="1"/>
</dbReference>
<dbReference type="SMART" id="SM00852">
    <property type="entry name" value="MoCF_biosynth"/>
    <property type="match status" value="1"/>
</dbReference>
<dbReference type="RefSeq" id="WP_115311035.1">
    <property type="nucleotide sequence ID" value="NZ_UHIO01000001.1"/>
</dbReference>
<dbReference type="InterPro" id="IPR041424">
    <property type="entry name" value="CinA_KH"/>
</dbReference>
<dbReference type="InterPro" id="IPR008136">
    <property type="entry name" value="CinA_C"/>
</dbReference>
<dbReference type="Proteomes" id="UP000255367">
    <property type="component" value="Unassembled WGS sequence"/>
</dbReference>
<sequence>MIVELISTGSELLLGDTINTNVAWLARELNKLGYTVAFQTTIGDNPERMEACFKAAAKRADIVIATGGLGPTQGDITRPVLAKAMGVELELNKTAETFVKDFFRNKGWDMPEPSRREMLLPINSVALANSRGVAPGVAVQSEGTTYILLPGPPAEMKAVFDESVRPYLANHFGGQGVVLSHRYAVYGMRELALEAALMDLVKAQHNPTIAFLIKNGYIELRITASATTIEAAEAILAPWDGILKERLGNALGRRLEKSMLELVSEALLSTGATVATAESCTGGLVGKRLTELPGSSAYVQGGVISYSNDVKHKVLGVPQAELDEFGAVSEEVAKSMAMGTRKLLGTTYGVSTTGIAGPGGATPTKPVGLVYIGISGPKGTVAYKNEFIGDRDSIRESTAERALYFLYQTITEQA</sequence>
<gene>
    <name evidence="3" type="primary">ygaD</name>
    <name evidence="1" type="synonym">cinA</name>
    <name evidence="3" type="ORF">NCTC12020_01981</name>
</gene>
<dbReference type="NCBIfam" id="NF001813">
    <property type="entry name" value="PRK00549.1"/>
    <property type="match status" value="1"/>
</dbReference>
<dbReference type="Pfam" id="PF00994">
    <property type="entry name" value="MoCF_biosynth"/>
    <property type="match status" value="1"/>
</dbReference>
<feature type="domain" description="MoaB/Mog" evidence="2">
    <location>
        <begin position="4"/>
        <end position="171"/>
    </location>
</feature>
<dbReference type="InterPro" id="IPR050101">
    <property type="entry name" value="CinA"/>
</dbReference>
<dbReference type="OrthoDB" id="9801454at2"/>
<dbReference type="InterPro" id="IPR036653">
    <property type="entry name" value="CinA-like_C"/>
</dbReference>
<dbReference type="EMBL" id="UHIO01000001">
    <property type="protein sequence ID" value="SUP45073.1"/>
    <property type="molecule type" value="Genomic_DNA"/>
</dbReference>
<dbReference type="SUPFAM" id="SSF142433">
    <property type="entry name" value="CinA-like"/>
    <property type="match status" value="1"/>
</dbReference>
<dbReference type="PIRSF" id="PIRSF006728">
    <property type="entry name" value="CinA"/>
    <property type="match status" value="1"/>
</dbReference>
<dbReference type="Gene3D" id="3.30.70.2860">
    <property type="match status" value="1"/>
</dbReference>
<dbReference type="Pfam" id="PF02464">
    <property type="entry name" value="CinA"/>
    <property type="match status" value="1"/>
</dbReference>
<dbReference type="Pfam" id="PF18146">
    <property type="entry name" value="CinA_KH"/>
    <property type="match status" value="1"/>
</dbReference>
<dbReference type="NCBIfam" id="TIGR00200">
    <property type="entry name" value="cinA_nterm"/>
    <property type="match status" value="1"/>
</dbReference>
<dbReference type="NCBIfam" id="TIGR00199">
    <property type="entry name" value="PncC_domain"/>
    <property type="match status" value="1"/>
</dbReference>
<reference evidence="3 4" key="1">
    <citation type="submission" date="2018-06" db="EMBL/GenBank/DDBJ databases">
        <authorList>
            <consortium name="Pathogen Informatics"/>
            <person name="Doyle S."/>
        </authorList>
    </citation>
    <scope>NUCLEOTIDE SEQUENCE [LARGE SCALE GENOMIC DNA]</scope>
    <source>
        <strain evidence="3 4">NCTC12020</strain>
    </source>
</reference>
<dbReference type="InterPro" id="IPR008135">
    <property type="entry name" value="Competence-induced_CinA"/>
</dbReference>
<dbReference type="PANTHER" id="PTHR13939">
    <property type="entry name" value="NICOTINAMIDE-NUCLEOTIDE AMIDOHYDROLASE PNCC"/>
    <property type="match status" value="1"/>
</dbReference>
<evidence type="ECO:0000259" key="2">
    <source>
        <dbReference type="SMART" id="SM00852"/>
    </source>
</evidence>
<evidence type="ECO:0000313" key="3">
    <source>
        <dbReference type="EMBL" id="SUP45073.1"/>
    </source>
</evidence>
<dbReference type="Gene3D" id="3.40.980.10">
    <property type="entry name" value="MoaB/Mog-like domain"/>
    <property type="match status" value="1"/>
</dbReference>
<proteinExistence type="inferred from homology"/>
<accession>A0A380NMW7</accession>
<dbReference type="InterPro" id="IPR036425">
    <property type="entry name" value="MoaB/Mog-like_dom_sf"/>
</dbReference>